<feature type="compositionally biased region" description="Low complexity" evidence="1">
    <location>
        <begin position="238"/>
        <end position="297"/>
    </location>
</feature>
<reference evidence="2 3" key="1">
    <citation type="submission" date="2020-08" db="EMBL/GenBank/DDBJ databases">
        <title>Sequencing the genomes of 1000 actinobacteria strains.</title>
        <authorList>
            <person name="Klenk H.-P."/>
        </authorList>
    </citation>
    <scope>NUCLEOTIDE SEQUENCE [LARGE SCALE GENOMIC DNA]</scope>
    <source>
        <strain evidence="2 3">DSM 45518</strain>
    </source>
</reference>
<dbReference type="AlphaFoldDB" id="A0A7W7G6U2"/>
<feature type="compositionally biased region" description="Polar residues" evidence="1">
    <location>
        <begin position="358"/>
        <end position="372"/>
    </location>
</feature>
<gene>
    <name evidence="2" type="ORF">BKA14_007913</name>
</gene>
<protein>
    <submittedName>
        <fullName evidence="2">Uncharacterized protein</fullName>
    </submittedName>
</protein>
<feature type="compositionally biased region" description="Basic and acidic residues" evidence="1">
    <location>
        <begin position="314"/>
        <end position="336"/>
    </location>
</feature>
<evidence type="ECO:0000313" key="2">
    <source>
        <dbReference type="EMBL" id="MBB4697765.1"/>
    </source>
</evidence>
<name>A0A7W7G6U2_9ACTN</name>
<accession>A0A7W7G6U2</accession>
<keyword evidence="3" id="KW-1185">Reference proteome</keyword>
<comment type="caution">
    <text evidence="2">The sequence shown here is derived from an EMBL/GenBank/DDBJ whole genome shotgun (WGS) entry which is preliminary data.</text>
</comment>
<evidence type="ECO:0000256" key="1">
    <source>
        <dbReference type="SAM" id="MobiDB-lite"/>
    </source>
</evidence>
<organism evidence="2 3">
    <name type="scientific">Paractinoplanes abujensis</name>
    <dbReference type="NCBI Taxonomy" id="882441"/>
    <lineage>
        <taxon>Bacteria</taxon>
        <taxon>Bacillati</taxon>
        <taxon>Actinomycetota</taxon>
        <taxon>Actinomycetes</taxon>
        <taxon>Micromonosporales</taxon>
        <taxon>Micromonosporaceae</taxon>
        <taxon>Paractinoplanes</taxon>
    </lineage>
</organism>
<dbReference type="Proteomes" id="UP000542742">
    <property type="component" value="Unassembled WGS sequence"/>
</dbReference>
<sequence length="379" mass="39334">MTAPGDSVLIFILLALFVACCGYAAGRVHQRRQLKQDRDEAYRDGYETASDQVFSLAVRSTVPKRATDQDPGRAVRHQGVAPSPVREPDAPESVFHPTAPHAGNSVFGPLPTPRSPESVRPGMPLGFPAPPPPPPNTVAEPGAVGGVHYQQFPDPRHPAGAGPVLGSPSYEPALGGPSDDSALGGPSHEPALGGPSHEPALGGPSHEPVLGGPSHDPSRGPAAGSEPVDRPGSSSAEPTRPTRSGSSSSESSRPAPSVARSTRSGSSSSESARPAPSVARSTRSGSSSSESAKLAPSMAETARHSAEPTLHMADSARNKPEAEAERETRTGKHTVPDELVQAATYRLPPDRVFRAKVPNSTALPDEPTTNLNVPKPRRS</sequence>
<feature type="compositionally biased region" description="Pro residues" evidence="1">
    <location>
        <begin position="127"/>
        <end position="136"/>
    </location>
</feature>
<evidence type="ECO:0000313" key="3">
    <source>
        <dbReference type="Proteomes" id="UP000542742"/>
    </source>
</evidence>
<proteinExistence type="predicted"/>
<feature type="region of interest" description="Disordered" evidence="1">
    <location>
        <begin position="62"/>
        <end position="379"/>
    </location>
</feature>
<dbReference type="EMBL" id="JACHMF010000001">
    <property type="protein sequence ID" value="MBB4697765.1"/>
    <property type="molecule type" value="Genomic_DNA"/>
</dbReference>
<dbReference type="RefSeq" id="WP_184955832.1">
    <property type="nucleotide sequence ID" value="NZ_JACHMF010000001.1"/>
</dbReference>